<accession>A0ABS6ZGP8</accession>
<feature type="transmembrane region" description="Helical" evidence="1">
    <location>
        <begin position="140"/>
        <end position="164"/>
    </location>
</feature>
<keyword evidence="1" id="KW-0472">Membrane</keyword>
<evidence type="ECO:0000313" key="3">
    <source>
        <dbReference type="Proteomes" id="UP000812013"/>
    </source>
</evidence>
<keyword evidence="1" id="KW-0812">Transmembrane</keyword>
<evidence type="ECO:0000256" key="1">
    <source>
        <dbReference type="SAM" id="Phobius"/>
    </source>
</evidence>
<keyword evidence="3" id="KW-1185">Reference proteome</keyword>
<organism evidence="2 3">
    <name type="scientific">Streptomyces bambusae</name>
    <dbReference type="NCBI Taxonomy" id="1550616"/>
    <lineage>
        <taxon>Bacteria</taxon>
        <taxon>Bacillati</taxon>
        <taxon>Actinomycetota</taxon>
        <taxon>Actinomycetes</taxon>
        <taxon>Kitasatosporales</taxon>
        <taxon>Streptomycetaceae</taxon>
        <taxon>Streptomyces</taxon>
    </lineage>
</organism>
<feature type="transmembrane region" description="Helical" evidence="1">
    <location>
        <begin position="102"/>
        <end position="120"/>
    </location>
</feature>
<reference evidence="2 3" key="1">
    <citation type="submission" date="2019-12" db="EMBL/GenBank/DDBJ databases">
        <title>Genome sequence of Streptomyces bambusae.</title>
        <authorList>
            <person name="Bansal K."/>
            <person name="Choksket S."/>
            <person name="Korpole S."/>
            <person name="Patil P.B."/>
        </authorList>
    </citation>
    <scope>NUCLEOTIDE SEQUENCE [LARGE SCALE GENOMIC DNA]</scope>
    <source>
        <strain evidence="2 3">SK60</strain>
    </source>
</reference>
<comment type="caution">
    <text evidence="2">The sequence shown here is derived from an EMBL/GenBank/DDBJ whole genome shotgun (WGS) entry which is preliminary data.</text>
</comment>
<evidence type="ECO:0008006" key="4">
    <source>
        <dbReference type="Google" id="ProtNLM"/>
    </source>
</evidence>
<name>A0ABS6ZGP8_9ACTN</name>
<evidence type="ECO:0000313" key="2">
    <source>
        <dbReference type="EMBL" id="MBW5486923.1"/>
    </source>
</evidence>
<gene>
    <name evidence="2" type="ORF">GPJ59_35105</name>
</gene>
<protein>
    <recommendedName>
        <fullName evidence="4">ABC transporter permease</fullName>
    </recommendedName>
</protein>
<proteinExistence type="predicted"/>
<keyword evidence="1" id="KW-1133">Transmembrane helix</keyword>
<dbReference type="Proteomes" id="UP000812013">
    <property type="component" value="Unassembled WGS sequence"/>
</dbReference>
<dbReference type="EMBL" id="WTFF01000531">
    <property type="protein sequence ID" value="MBW5486923.1"/>
    <property type="molecule type" value="Genomic_DNA"/>
</dbReference>
<feature type="transmembrane region" description="Helical" evidence="1">
    <location>
        <begin position="57"/>
        <end position="81"/>
    </location>
</feature>
<sequence length="170" mass="18630">MHRAPAPGGTFPPPRWATAAAHAVSLIVLPSSLWRIALVLGFPAGYTAEGFVPFQTLYAQLAMVLLSAASEFIVLLTFGLVRPWGETAPRWIPLIGGRRVHPLAATVPALLGALGLTWIWSDLPWWWTYPHDDMTSTGGLVVGLLYLPMVLWGPLTAALAVSYWRRRRHG</sequence>